<accession>A0A9D2HDW6</accession>
<reference evidence="1" key="2">
    <citation type="submission" date="2021-04" db="EMBL/GenBank/DDBJ databases">
        <authorList>
            <person name="Gilroy R."/>
        </authorList>
    </citation>
    <scope>NUCLEOTIDE SEQUENCE</scope>
    <source>
        <strain evidence="1">CHK186-16707</strain>
    </source>
</reference>
<dbReference type="Proteomes" id="UP000824225">
    <property type="component" value="Unassembled WGS sequence"/>
</dbReference>
<evidence type="ECO:0000313" key="2">
    <source>
        <dbReference type="Proteomes" id="UP000824225"/>
    </source>
</evidence>
<comment type="caution">
    <text evidence="1">The sequence shown here is derived from an EMBL/GenBank/DDBJ whole genome shotgun (WGS) entry which is preliminary data.</text>
</comment>
<protein>
    <recommendedName>
        <fullName evidence="3">Glycosyltransferase</fullName>
    </recommendedName>
</protein>
<gene>
    <name evidence="1" type="ORF">H9962_06005</name>
</gene>
<evidence type="ECO:0008006" key="3">
    <source>
        <dbReference type="Google" id="ProtNLM"/>
    </source>
</evidence>
<organism evidence="1 2">
    <name type="scientific">Candidatus Mailhella merdigallinarum</name>
    <dbReference type="NCBI Taxonomy" id="2838658"/>
    <lineage>
        <taxon>Bacteria</taxon>
        <taxon>Pseudomonadati</taxon>
        <taxon>Thermodesulfobacteriota</taxon>
        <taxon>Desulfovibrionia</taxon>
        <taxon>Desulfovibrionales</taxon>
        <taxon>Desulfovibrionaceae</taxon>
        <taxon>Mailhella</taxon>
    </lineage>
</organism>
<dbReference type="SUPFAM" id="SSF53756">
    <property type="entry name" value="UDP-Glycosyltransferase/glycogen phosphorylase"/>
    <property type="match status" value="1"/>
</dbReference>
<dbReference type="AlphaFoldDB" id="A0A9D2HDW6"/>
<reference evidence="1" key="1">
    <citation type="journal article" date="2021" name="PeerJ">
        <title>Extensive microbial diversity within the chicken gut microbiome revealed by metagenomics and culture.</title>
        <authorList>
            <person name="Gilroy R."/>
            <person name="Ravi A."/>
            <person name="Getino M."/>
            <person name="Pursley I."/>
            <person name="Horton D.L."/>
            <person name="Alikhan N.F."/>
            <person name="Baker D."/>
            <person name="Gharbi K."/>
            <person name="Hall N."/>
            <person name="Watson M."/>
            <person name="Adriaenssens E.M."/>
            <person name="Foster-Nyarko E."/>
            <person name="Jarju S."/>
            <person name="Secka A."/>
            <person name="Antonio M."/>
            <person name="Oren A."/>
            <person name="Chaudhuri R.R."/>
            <person name="La Ragione R."/>
            <person name="Hildebrand F."/>
            <person name="Pallen M.J."/>
        </authorList>
    </citation>
    <scope>NUCLEOTIDE SEQUENCE</scope>
    <source>
        <strain evidence="1">CHK186-16707</strain>
    </source>
</reference>
<evidence type="ECO:0000313" key="1">
    <source>
        <dbReference type="EMBL" id="HJA08724.1"/>
    </source>
</evidence>
<name>A0A9D2HDW6_9BACT</name>
<proteinExistence type="predicted"/>
<sequence>MSTSPANLGLYLKHGEHCLFPTDSSAEDIARNVIRLMDDAAPARRLGENGRDFVRRYLSRDKSAARAEAFYQRLSGDEGGRG</sequence>
<dbReference type="EMBL" id="DXAN01000020">
    <property type="protein sequence ID" value="HJA08724.1"/>
    <property type="molecule type" value="Genomic_DNA"/>
</dbReference>
<dbReference type="Gene3D" id="3.40.50.2000">
    <property type="entry name" value="Glycogen Phosphorylase B"/>
    <property type="match status" value="2"/>
</dbReference>